<dbReference type="Proteomes" id="UP000239687">
    <property type="component" value="Unassembled WGS sequence"/>
</dbReference>
<accession>A0A2S8HJX7</accession>
<dbReference type="EMBL" id="PUIN01000010">
    <property type="protein sequence ID" value="PQP02512.1"/>
    <property type="molecule type" value="Genomic_DNA"/>
</dbReference>
<dbReference type="AlphaFoldDB" id="A0A2S8HJX7"/>
<evidence type="ECO:0000313" key="2">
    <source>
        <dbReference type="Proteomes" id="UP000239687"/>
    </source>
</evidence>
<evidence type="ECO:0000313" key="1">
    <source>
        <dbReference type="EMBL" id="PQP02512.1"/>
    </source>
</evidence>
<gene>
    <name evidence="1" type="ORF">C5612_18110</name>
</gene>
<reference evidence="1 2" key="1">
    <citation type="submission" date="2018-02" db="EMBL/GenBank/DDBJ databases">
        <title>Draft genome sequencing of Pseudomonas frederiksbergensis 11-D3.</title>
        <authorList>
            <person name="Zheng B.-X."/>
        </authorList>
    </citation>
    <scope>NUCLEOTIDE SEQUENCE [LARGE SCALE GENOMIC DNA]</scope>
    <source>
        <strain evidence="1 2">11-D3</strain>
    </source>
</reference>
<protein>
    <submittedName>
        <fullName evidence="1">Uncharacterized protein</fullName>
    </submittedName>
</protein>
<sequence>MWERACSRMRFIIQHSCWLTHRFREQVESSHRRSHIDRVSTFRIEEASWIGCPTSPSPPSSKKTAVS</sequence>
<name>A0A2S8HJX7_9PSED</name>
<organism evidence="1 2">
    <name type="scientific">Pseudomonas frederiksbergensis</name>
    <dbReference type="NCBI Taxonomy" id="104087"/>
    <lineage>
        <taxon>Bacteria</taxon>
        <taxon>Pseudomonadati</taxon>
        <taxon>Pseudomonadota</taxon>
        <taxon>Gammaproteobacteria</taxon>
        <taxon>Pseudomonadales</taxon>
        <taxon>Pseudomonadaceae</taxon>
        <taxon>Pseudomonas</taxon>
    </lineage>
</organism>
<comment type="caution">
    <text evidence="1">The sequence shown here is derived from an EMBL/GenBank/DDBJ whole genome shotgun (WGS) entry which is preliminary data.</text>
</comment>
<proteinExistence type="predicted"/>